<sequence>MTFQHTAEDSGYIDKARYVSYVSFPFVTAVDASTAAAHFVLFRGTAVKYKIYMQAGPRAVSSNTISLHSTAHGSCDYTRKIPPSSRHTTVLTHSTSTTFISPLFLIHSVALSNPAPPMPNAHWKPRLAVCVRRSPSLPSSYFSDSPAAPVHRQYLYLLAALPSPLVRRGMTCICTHTSYR</sequence>
<comment type="caution">
    <text evidence="1">The sequence shown here is derived from an EMBL/GenBank/DDBJ whole genome shotgun (WGS) entry which is preliminary data.</text>
</comment>
<evidence type="ECO:0000313" key="2">
    <source>
        <dbReference type="Proteomes" id="UP001362999"/>
    </source>
</evidence>
<accession>A0AAW0A2T9</accession>
<dbReference type="AlphaFoldDB" id="A0AAW0A2T9"/>
<organism evidence="1 2">
    <name type="scientific">Favolaschia claudopus</name>
    <dbReference type="NCBI Taxonomy" id="2862362"/>
    <lineage>
        <taxon>Eukaryota</taxon>
        <taxon>Fungi</taxon>
        <taxon>Dikarya</taxon>
        <taxon>Basidiomycota</taxon>
        <taxon>Agaricomycotina</taxon>
        <taxon>Agaricomycetes</taxon>
        <taxon>Agaricomycetidae</taxon>
        <taxon>Agaricales</taxon>
        <taxon>Marasmiineae</taxon>
        <taxon>Mycenaceae</taxon>
        <taxon>Favolaschia</taxon>
    </lineage>
</organism>
<keyword evidence="2" id="KW-1185">Reference proteome</keyword>
<dbReference type="EMBL" id="JAWWNJ010000089">
    <property type="protein sequence ID" value="KAK7000378.1"/>
    <property type="molecule type" value="Genomic_DNA"/>
</dbReference>
<proteinExistence type="predicted"/>
<protein>
    <submittedName>
        <fullName evidence="1">Uncharacterized protein</fullName>
    </submittedName>
</protein>
<evidence type="ECO:0000313" key="1">
    <source>
        <dbReference type="EMBL" id="KAK7000378.1"/>
    </source>
</evidence>
<reference evidence="1 2" key="1">
    <citation type="journal article" date="2024" name="J Genomics">
        <title>Draft genome sequencing and assembly of Favolaschia claudopus CIRM-BRFM 2984 isolated from oak limbs.</title>
        <authorList>
            <person name="Navarro D."/>
            <person name="Drula E."/>
            <person name="Chaduli D."/>
            <person name="Cazenave R."/>
            <person name="Ahrendt S."/>
            <person name="Wang J."/>
            <person name="Lipzen A."/>
            <person name="Daum C."/>
            <person name="Barry K."/>
            <person name="Grigoriev I.V."/>
            <person name="Favel A."/>
            <person name="Rosso M.N."/>
            <person name="Martin F."/>
        </authorList>
    </citation>
    <scope>NUCLEOTIDE SEQUENCE [LARGE SCALE GENOMIC DNA]</scope>
    <source>
        <strain evidence="1 2">CIRM-BRFM 2984</strain>
    </source>
</reference>
<name>A0AAW0A2T9_9AGAR</name>
<gene>
    <name evidence="1" type="ORF">R3P38DRAFT_3219277</name>
</gene>
<dbReference type="Proteomes" id="UP001362999">
    <property type="component" value="Unassembled WGS sequence"/>
</dbReference>